<keyword evidence="5" id="KW-1185">Reference proteome</keyword>
<evidence type="ECO:0000313" key="5">
    <source>
        <dbReference type="Proteomes" id="UP000730618"/>
    </source>
</evidence>
<evidence type="ECO:0000259" key="2">
    <source>
        <dbReference type="Pfam" id="PF01408"/>
    </source>
</evidence>
<dbReference type="PANTHER" id="PTHR43818:SF11">
    <property type="entry name" value="BCDNA.GH03377"/>
    <property type="match status" value="1"/>
</dbReference>
<evidence type="ECO:0000313" key="4">
    <source>
        <dbReference type="EMBL" id="CAG7618708.1"/>
    </source>
</evidence>
<keyword evidence="1 4" id="KW-0560">Oxidoreductase</keyword>
<dbReference type="Pfam" id="PF22725">
    <property type="entry name" value="GFO_IDH_MocA_C3"/>
    <property type="match status" value="1"/>
</dbReference>
<feature type="domain" description="GFO/IDH/MocA-like oxidoreductase" evidence="3">
    <location>
        <begin position="144"/>
        <end position="265"/>
    </location>
</feature>
<evidence type="ECO:0000259" key="3">
    <source>
        <dbReference type="Pfam" id="PF22725"/>
    </source>
</evidence>
<dbReference type="PANTHER" id="PTHR43818">
    <property type="entry name" value="BCDNA.GH03377"/>
    <property type="match status" value="1"/>
</dbReference>
<dbReference type="InterPro" id="IPR000683">
    <property type="entry name" value="Gfo/Idh/MocA-like_OxRdtase_N"/>
</dbReference>
<sequence>MLNVGLVGIGYMGRMHLRNYMRLTQEGYPVRVTAICDKDVKKFQGVFAEGDVKLPGTDIDFRPYQLYSDMEEMLDKERLDVIDLTLPTFLHAPLTVAALGKGVHVLCEKPMAQDAEEARTMVEAAKQSGAKLMIAQVLRFWPEYEYLKETVDSGRYGRVISASFFRGGTPTKHTYENWMLRSATSGGGLLDMHIHDIDMVYWLFGKPDAVSTLSIDVLDECSFDAMSTNYFYSDSKVVNSQVDRVMCGEFGFQMSYRVNFERGTLVYEKRELRDYPHNGKAFVPELSKDSGYYREIKYFLEAVRSGSPVERALPEHTLDSLLLAEAQRHSALQRGAVVTIA</sequence>
<dbReference type="InterPro" id="IPR055170">
    <property type="entry name" value="GFO_IDH_MocA-like_dom"/>
</dbReference>
<feature type="domain" description="Gfo/Idh/MocA-like oxidoreductase N-terminal" evidence="2">
    <location>
        <begin position="2"/>
        <end position="134"/>
    </location>
</feature>
<organism evidence="4 5">
    <name type="scientific">Paenibacillus allorhizosphaerae</name>
    <dbReference type="NCBI Taxonomy" id="2849866"/>
    <lineage>
        <taxon>Bacteria</taxon>
        <taxon>Bacillati</taxon>
        <taxon>Bacillota</taxon>
        <taxon>Bacilli</taxon>
        <taxon>Bacillales</taxon>
        <taxon>Paenibacillaceae</taxon>
        <taxon>Paenibacillus</taxon>
    </lineage>
</organism>
<dbReference type="Pfam" id="PF01408">
    <property type="entry name" value="GFO_IDH_MocA"/>
    <property type="match status" value="1"/>
</dbReference>
<dbReference type="InterPro" id="IPR050463">
    <property type="entry name" value="Gfo/Idh/MocA_oxidrdct_glycsds"/>
</dbReference>
<gene>
    <name evidence="4" type="primary">iolG_11</name>
    <name evidence="4" type="ORF">PAECIP111802_00544</name>
</gene>
<accession>A0ABN7TFN2</accession>
<comment type="caution">
    <text evidence="4">The sequence shown here is derived from an EMBL/GenBank/DDBJ whole genome shotgun (WGS) entry which is preliminary data.</text>
</comment>
<dbReference type="EMBL" id="CAJVCE010000001">
    <property type="protein sequence ID" value="CAG7618708.1"/>
    <property type="molecule type" value="Genomic_DNA"/>
</dbReference>
<proteinExistence type="predicted"/>
<dbReference type="Proteomes" id="UP000730618">
    <property type="component" value="Unassembled WGS sequence"/>
</dbReference>
<dbReference type="GO" id="GO:0016491">
    <property type="term" value="F:oxidoreductase activity"/>
    <property type="evidence" value="ECO:0007669"/>
    <property type="project" value="UniProtKB-KW"/>
</dbReference>
<dbReference type="RefSeq" id="WP_218096900.1">
    <property type="nucleotide sequence ID" value="NZ_CAJVCE010000001.1"/>
</dbReference>
<dbReference type="EC" id="1.1.1.369" evidence="4"/>
<name>A0ABN7TFN2_9BACL</name>
<protein>
    <submittedName>
        <fullName evidence="4">Inositol 2-dehydrogenase/D-chiro-inositol 3-dehydrogenase</fullName>
        <ecNumber evidence="4">1.1.1.369</ecNumber>
    </submittedName>
</protein>
<evidence type="ECO:0000256" key="1">
    <source>
        <dbReference type="ARBA" id="ARBA00023002"/>
    </source>
</evidence>
<reference evidence="4 5" key="1">
    <citation type="submission" date="2021-06" db="EMBL/GenBank/DDBJ databases">
        <authorList>
            <person name="Criscuolo A."/>
        </authorList>
    </citation>
    <scope>NUCLEOTIDE SEQUENCE [LARGE SCALE GENOMIC DNA]</scope>
    <source>
        <strain evidence="5">CIP 111802</strain>
    </source>
</reference>